<proteinExistence type="predicted"/>
<protein>
    <recommendedName>
        <fullName evidence="4">LPXTG-motif cell wall anchor domain-containing protein</fullName>
    </recommendedName>
</protein>
<feature type="transmembrane region" description="Helical" evidence="1">
    <location>
        <begin position="6"/>
        <end position="23"/>
    </location>
</feature>
<accession>A0A1H7RBU1</accession>
<dbReference type="AlphaFoldDB" id="A0A1H7RBU1"/>
<sequence length="53" mass="5990">MDVNIGIIALVLVAVIVLIGWLIRRNKKDKRDFAKTLNESALNPDKDSNKEKI</sequence>
<keyword evidence="1" id="KW-1133">Transmembrane helix</keyword>
<name>A0A1H7RBU1_9SPHI</name>
<keyword evidence="1" id="KW-0472">Membrane</keyword>
<dbReference type="Proteomes" id="UP000198916">
    <property type="component" value="Unassembled WGS sequence"/>
</dbReference>
<organism evidence="2 3">
    <name type="scientific">Parapedobacter koreensis</name>
    <dbReference type="NCBI Taxonomy" id="332977"/>
    <lineage>
        <taxon>Bacteria</taxon>
        <taxon>Pseudomonadati</taxon>
        <taxon>Bacteroidota</taxon>
        <taxon>Sphingobacteriia</taxon>
        <taxon>Sphingobacteriales</taxon>
        <taxon>Sphingobacteriaceae</taxon>
        <taxon>Parapedobacter</taxon>
    </lineage>
</organism>
<gene>
    <name evidence="2" type="ORF">SAMN05421740_10719</name>
</gene>
<reference evidence="3" key="1">
    <citation type="submission" date="2016-10" db="EMBL/GenBank/DDBJ databases">
        <authorList>
            <person name="Varghese N."/>
            <person name="Submissions S."/>
        </authorList>
    </citation>
    <scope>NUCLEOTIDE SEQUENCE [LARGE SCALE GENOMIC DNA]</scope>
    <source>
        <strain evidence="3">Jip14</strain>
    </source>
</reference>
<dbReference type="RefSeq" id="WP_177181164.1">
    <property type="nucleotide sequence ID" value="NZ_FNZR01000007.1"/>
</dbReference>
<dbReference type="EMBL" id="FNZR01000007">
    <property type="protein sequence ID" value="SEL57691.1"/>
    <property type="molecule type" value="Genomic_DNA"/>
</dbReference>
<evidence type="ECO:0000313" key="3">
    <source>
        <dbReference type="Proteomes" id="UP000198916"/>
    </source>
</evidence>
<evidence type="ECO:0000313" key="2">
    <source>
        <dbReference type="EMBL" id="SEL57691.1"/>
    </source>
</evidence>
<evidence type="ECO:0000256" key="1">
    <source>
        <dbReference type="SAM" id="Phobius"/>
    </source>
</evidence>
<dbReference type="STRING" id="332977.SAMN05421740_10719"/>
<keyword evidence="1" id="KW-0812">Transmembrane</keyword>
<keyword evidence="3" id="KW-1185">Reference proteome</keyword>
<evidence type="ECO:0008006" key="4">
    <source>
        <dbReference type="Google" id="ProtNLM"/>
    </source>
</evidence>